<accession>A0A412G6N1</accession>
<name>A0A412G6N1_9FIRM</name>
<protein>
    <submittedName>
        <fullName evidence="1">Uncharacterized protein</fullName>
    </submittedName>
</protein>
<dbReference type="Proteomes" id="UP000284178">
    <property type="component" value="Unassembled WGS sequence"/>
</dbReference>
<dbReference type="EMBL" id="QRUP01000001">
    <property type="protein sequence ID" value="RGR76896.1"/>
    <property type="molecule type" value="Genomic_DNA"/>
</dbReference>
<dbReference type="AlphaFoldDB" id="A0A412G6N1"/>
<keyword evidence="2" id="KW-1185">Reference proteome</keyword>
<evidence type="ECO:0000313" key="1">
    <source>
        <dbReference type="EMBL" id="RGR76896.1"/>
    </source>
</evidence>
<reference evidence="1 2" key="1">
    <citation type="submission" date="2018-08" db="EMBL/GenBank/DDBJ databases">
        <title>A genome reference for cultivated species of the human gut microbiota.</title>
        <authorList>
            <person name="Zou Y."/>
            <person name="Xue W."/>
            <person name="Luo G."/>
        </authorList>
    </citation>
    <scope>NUCLEOTIDE SEQUENCE [LARGE SCALE GENOMIC DNA]</scope>
    <source>
        <strain evidence="1 2">AF24-29</strain>
    </source>
</reference>
<comment type="caution">
    <text evidence="1">The sequence shown here is derived from an EMBL/GenBank/DDBJ whole genome shotgun (WGS) entry which is preliminary data.</text>
</comment>
<gene>
    <name evidence="1" type="ORF">DWY25_00970</name>
</gene>
<proteinExistence type="predicted"/>
<evidence type="ECO:0000313" key="2">
    <source>
        <dbReference type="Proteomes" id="UP000284178"/>
    </source>
</evidence>
<sequence>MPMKNLEKYAAALCKQFSRSDPCVLGADTDCDYCELLGICYNPDKLLAFMMQPADEDDQQLLQEPQGTV</sequence>
<organism evidence="1 2">
    <name type="scientific">Holdemania filiformis</name>
    <dbReference type="NCBI Taxonomy" id="61171"/>
    <lineage>
        <taxon>Bacteria</taxon>
        <taxon>Bacillati</taxon>
        <taxon>Bacillota</taxon>
        <taxon>Erysipelotrichia</taxon>
        <taxon>Erysipelotrichales</taxon>
        <taxon>Erysipelotrichaceae</taxon>
        <taxon>Holdemania</taxon>
    </lineage>
</organism>